<dbReference type="Pfam" id="PF00078">
    <property type="entry name" value="RVT_1"/>
    <property type="match status" value="1"/>
</dbReference>
<dbReference type="PROSITE" id="PS50878">
    <property type="entry name" value="RT_POL"/>
    <property type="match status" value="1"/>
</dbReference>
<keyword evidence="2" id="KW-0548">Nucleotidyltransferase</keyword>
<evidence type="ECO:0000256" key="7">
    <source>
        <dbReference type="SAM" id="MobiDB-lite"/>
    </source>
</evidence>
<dbReference type="Pfam" id="PF17919">
    <property type="entry name" value="RT_RNaseH_2"/>
    <property type="match status" value="1"/>
</dbReference>
<dbReference type="InterPro" id="IPR043502">
    <property type="entry name" value="DNA/RNA_pol_sf"/>
</dbReference>
<name>A0AAV8C3I2_9POAL</name>
<dbReference type="InterPro" id="IPR000477">
    <property type="entry name" value="RT_dom"/>
</dbReference>
<evidence type="ECO:0000256" key="5">
    <source>
        <dbReference type="ARBA" id="ARBA00023268"/>
    </source>
</evidence>
<evidence type="ECO:0000256" key="1">
    <source>
        <dbReference type="ARBA" id="ARBA00022679"/>
    </source>
</evidence>
<dbReference type="FunFam" id="3.30.70.270:FF:000020">
    <property type="entry name" value="Transposon Tf2-6 polyprotein-like Protein"/>
    <property type="match status" value="1"/>
</dbReference>
<keyword evidence="4" id="KW-0255">Endonuclease</keyword>
<dbReference type="SUPFAM" id="SSF56672">
    <property type="entry name" value="DNA/RNA polymerases"/>
    <property type="match status" value="1"/>
</dbReference>
<evidence type="ECO:0000313" key="12">
    <source>
        <dbReference type="Proteomes" id="UP001140206"/>
    </source>
</evidence>
<dbReference type="InterPro" id="IPR001584">
    <property type="entry name" value="Integrase_cat-core"/>
</dbReference>
<dbReference type="Pfam" id="PF24626">
    <property type="entry name" value="SH3_Tf2-1"/>
    <property type="match status" value="1"/>
</dbReference>
<dbReference type="SUPFAM" id="SSF50630">
    <property type="entry name" value="Acid proteases"/>
    <property type="match status" value="1"/>
</dbReference>
<dbReference type="CDD" id="cd00303">
    <property type="entry name" value="retropepsin_like"/>
    <property type="match status" value="1"/>
</dbReference>
<evidence type="ECO:0000313" key="11">
    <source>
        <dbReference type="EMBL" id="KAJ4750063.1"/>
    </source>
</evidence>
<dbReference type="FunFam" id="3.30.420.10:FF:000032">
    <property type="entry name" value="Retrovirus-related Pol polyprotein from transposon 297-like Protein"/>
    <property type="match status" value="1"/>
</dbReference>
<dbReference type="SUPFAM" id="SSF54160">
    <property type="entry name" value="Chromo domain-like"/>
    <property type="match status" value="1"/>
</dbReference>
<dbReference type="InterPro" id="IPR023780">
    <property type="entry name" value="Chromo_domain"/>
</dbReference>
<evidence type="ECO:0000256" key="2">
    <source>
        <dbReference type="ARBA" id="ARBA00022695"/>
    </source>
</evidence>
<keyword evidence="5" id="KW-0511">Multifunctional enzyme</keyword>
<evidence type="ECO:0000259" key="9">
    <source>
        <dbReference type="PROSITE" id="PS50878"/>
    </source>
</evidence>
<dbReference type="Proteomes" id="UP001140206">
    <property type="component" value="Chromosome 5"/>
</dbReference>
<dbReference type="Gene3D" id="3.30.70.270">
    <property type="match status" value="2"/>
</dbReference>
<keyword evidence="3" id="KW-0540">Nuclease</keyword>
<feature type="coiled-coil region" evidence="6">
    <location>
        <begin position="13"/>
        <end position="40"/>
    </location>
</feature>
<dbReference type="PANTHER" id="PTHR37984">
    <property type="entry name" value="PROTEIN CBG26694"/>
    <property type="match status" value="1"/>
</dbReference>
<dbReference type="GO" id="GO:0004519">
    <property type="term" value="F:endonuclease activity"/>
    <property type="evidence" value="ECO:0007669"/>
    <property type="project" value="UniProtKB-KW"/>
</dbReference>
<proteinExistence type="predicted"/>
<dbReference type="CDD" id="cd01647">
    <property type="entry name" value="RT_LTR"/>
    <property type="match status" value="1"/>
</dbReference>
<evidence type="ECO:0000256" key="3">
    <source>
        <dbReference type="ARBA" id="ARBA00022722"/>
    </source>
</evidence>
<dbReference type="InterPro" id="IPR012337">
    <property type="entry name" value="RNaseH-like_sf"/>
</dbReference>
<dbReference type="InterPro" id="IPR056924">
    <property type="entry name" value="SH3_Tf2-1"/>
</dbReference>
<dbReference type="Gene3D" id="2.40.50.40">
    <property type="match status" value="1"/>
</dbReference>
<dbReference type="InterPro" id="IPR021109">
    <property type="entry name" value="Peptidase_aspartic_dom_sf"/>
</dbReference>
<dbReference type="PROSITE" id="PS50994">
    <property type="entry name" value="INTEGRASE"/>
    <property type="match status" value="1"/>
</dbReference>
<dbReference type="InterPro" id="IPR050951">
    <property type="entry name" value="Retrovirus_Pol_polyprotein"/>
</dbReference>
<evidence type="ECO:0000256" key="4">
    <source>
        <dbReference type="ARBA" id="ARBA00022759"/>
    </source>
</evidence>
<comment type="caution">
    <text evidence="11">The sequence shown here is derived from an EMBL/GenBank/DDBJ whole genome shotgun (WGS) entry which is preliminary data.</text>
</comment>
<dbReference type="Pfam" id="PF08284">
    <property type="entry name" value="RVP_2"/>
    <property type="match status" value="1"/>
</dbReference>
<keyword evidence="12" id="KW-1185">Reference proteome</keyword>
<gene>
    <name evidence="11" type="ORF">LUZ62_084468</name>
</gene>
<keyword evidence="4" id="KW-0378">Hydrolase</keyword>
<dbReference type="GO" id="GO:0015074">
    <property type="term" value="P:DNA integration"/>
    <property type="evidence" value="ECO:0007669"/>
    <property type="project" value="InterPro"/>
</dbReference>
<dbReference type="InterPro" id="IPR016197">
    <property type="entry name" value="Chromo-like_dom_sf"/>
</dbReference>
<feature type="domain" description="Reverse transcriptase" evidence="9">
    <location>
        <begin position="466"/>
        <end position="668"/>
    </location>
</feature>
<evidence type="ECO:0000259" key="8">
    <source>
        <dbReference type="PROSITE" id="PS50013"/>
    </source>
</evidence>
<dbReference type="GO" id="GO:0016779">
    <property type="term" value="F:nucleotidyltransferase activity"/>
    <property type="evidence" value="ECO:0007669"/>
    <property type="project" value="UniProtKB-KW"/>
</dbReference>
<dbReference type="InterPro" id="IPR043128">
    <property type="entry name" value="Rev_trsase/Diguanyl_cyclase"/>
</dbReference>
<dbReference type="Pfam" id="PF00385">
    <property type="entry name" value="Chromo"/>
    <property type="match status" value="1"/>
</dbReference>
<reference evidence="11" key="1">
    <citation type="submission" date="2022-08" db="EMBL/GenBank/DDBJ databases">
        <authorList>
            <person name="Marques A."/>
        </authorList>
    </citation>
    <scope>NUCLEOTIDE SEQUENCE</scope>
    <source>
        <strain evidence="11">RhyPub2mFocal</strain>
        <tissue evidence="11">Leaves</tissue>
    </source>
</reference>
<dbReference type="GO" id="GO:0003676">
    <property type="term" value="F:nucleic acid binding"/>
    <property type="evidence" value="ECO:0007669"/>
    <property type="project" value="InterPro"/>
</dbReference>
<dbReference type="PROSITE" id="PS50013">
    <property type="entry name" value="CHROMO_2"/>
    <property type="match status" value="1"/>
</dbReference>
<dbReference type="PANTHER" id="PTHR37984:SF5">
    <property type="entry name" value="PROTEIN NYNRIN-LIKE"/>
    <property type="match status" value="1"/>
</dbReference>
<dbReference type="InterPro" id="IPR036397">
    <property type="entry name" value="RNaseH_sf"/>
</dbReference>
<dbReference type="AlphaFoldDB" id="A0AAV8C3I2"/>
<keyword evidence="6" id="KW-0175">Coiled coil</keyword>
<feature type="coiled-coil region" evidence="6">
    <location>
        <begin position="1065"/>
        <end position="1095"/>
    </location>
</feature>
<feature type="region of interest" description="Disordered" evidence="7">
    <location>
        <begin position="228"/>
        <end position="259"/>
    </location>
</feature>
<keyword evidence="1" id="KW-0808">Transferase</keyword>
<evidence type="ECO:0000256" key="6">
    <source>
        <dbReference type="SAM" id="Coils"/>
    </source>
</evidence>
<dbReference type="InterPro" id="IPR041577">
    <property type="entry name" value="RT_RNaseH_2"/>
</dbReference>
<protein>
    <submittedName>
        <fullName evidence="11">Polyprotein</fullName>
    </submittedName>
</protein>
<feature type="domain" description="Chromo" evidence="8">
    <location>
        <begin position="1191"/>
        <end position="1240"/>
    </location>
</feature>
<dbReference type="InterPro" id="IPR000953">
    <property type="entry name" value="Chromo/chromo_shadow_dom"/>
</dbReference>
<feature type="domain" description="Integrase catalytic" evidence="10">
    <location>
        <begin position="887"/>
        <end position="1047"/>
    </location>
</feature>
<accession>A0AAV8C3I2</accession>
<organism evidence="11 12">
    <name type="scientific">Rhynchospora pubera</name>
    <dbReference type="NCBI Taxonomy" id="906938"/>
    <lineage>
        <taxon>Eukaryota</taxon>
        <taxon>Viridiplantae</taxon>
        <taxon>Streptophyta</taxon>
        <taxon>Embryophyta</taxon>
        <taxon>Tracheophyta</taxon>
        <taxon>Spermatophyta</taxon>
        <taxon>Magnoliopsida</taxon>
        <taxon>Liliopsida</taxon>
        <taxon>Poales</taxon>
        <taxon>Cyperaceae</taxon>
        <taxon>Cyperoideae</taxon>
        <taxon>Rhynchosporeae</taxon>
        <taxon>Rhynchospora</taxon>
    </lineage>
</organism>
<dbReference type="Gene3D" id="3.30.420.10">
    <property type="entry name" value="Ribonuclease H-like superfamily/Ribonuclease H"/>
    <property type="match status" value="1"/>
</dbReference>
<dbReference type="EMBL" id="JAMFTS010000005">
    <property type="protein sequence ID" value="KAJ4750063.1"/>
    <property type="molecule type" value="Genomic_DNA"/>
</dbReference>
<evidence type="ECO:0000259" key="10">
    <source>
        <dbReference type="PROSITE" id="PS50994"/>
    </source>
</evidence>
<dbReference type="Gene3D" id="2.40.70.10">
    <property type="entry name" value="Acid Proteases"/>
    <property type="match status" value="1"/>
</dbReference>
<dbReference type="SUPFAM" id="SSF53098">
    <property type="entry name" value="Ribonuclease H-like"/>
    <property type="match status" value="1"/>
</dbReference>
<sequence length="1264" mass="144726">MTSKRAGSAGLAMEEVKSQVAQLQAELEKVAKEATERSSRDAAHFREYLEASMRVQSDAMNKTVDEKLDRMGAMIEVLMRGKEKEQPDPHITISNSGSGLLGAAPRHGVVADHLNSDWVMKCEYFFDIYQTPHNYKTRLAVIHFEGEASAWYRNFRLGIENPPWELLVDEIFSRFTENVAQELVAFIEGLKEEIRAMVSMFHPKCLNEAYKYAKLYESVTDSQLKKARIIQRPPLPSTNQRRDSNERGGNGNSFNKFQRSWPPSVINKGNTNDQKKNINLCHRCNEKWFYGHQCANKTMHFLQGPDGVNEIEEEEGEFEECSEVLEDEQVEEAVISLFSTPEAKRVKNMKFKGAIGKTPICALIDSGSTHSFVNPAVLQNQNFNISKNTPMAVVVANGNKMITEAVCNALKFSIQGHDFERDMRVLDVKGYDVILGLDWLNEMGPMMIDWNKGSIKFKRGNKEVKLQVNEEVAEIKMCQGTIDLIKEEKQGSEVLVAYLFSSELIGKEQRVTEPVIEEVLRQFENVFQEPQQYPIPIIEDLLDELNGAKIFSKIDLRSGYHQIRMDPKDSHKTAFRTHEGLYEYKVMPFGLTNAPATFQALMNQIFKPFLRKFILVFFDDILVYSPDVETHKQHLSMALEVLQQNQLFAKKSKCEFGLREIEYLGHVISENGVSTDTKKVEAMQRWPIPKTVKELRGFLGLTGYYRKFIKNYGTISKPLTDQLKKNSFKWSAEAQEAFEELKSAMRKAPVLTMPDFDKPFTVETDASDKGVGAVLMQGKRPVAFLSKSLGVKAQSLSTYEKEFLALLTAHKGLCKLLGLDYKVEYKRGHTNKAADALSRVEKTEDWGSVDVNAVSELIPRWVKDVTNSYEGDEWITKVREGIDKQEVDINQAWSSISMDFISGLPKSEGKEVILVIVDRLTKYAHFLSLSHPYKASHVAQLFLDNVYKLHGLPNNIISDRDPLFTSRFWREIMDKIGVKLNFSIAYHPQSDGQTERVNQCLENYLRCMVYNKQKQWHKWLSLAEWWYNTTYHSAIKCIPFQALYGYSPPQLPMGTPPKSQVEAVNEVLKERHQTLLELRQNLQKAQARMKKQADTRRSERQLHVGSWVYLKLHPQRQLSTPHMNNRKLSMKYYGPFEIIEKIGEVAYKLKLPDGSSIHAVFHVSQLKPRIDDSQAITPGLPITDGKLDVVSEPEKILERKLVKRGNAAAMQVLIKWVNQSEEDATWEYYDAIESKYPQFVLRDKNNFEGGRVSALTLTLCLVRW</sequence>
<dbReference type="Pfam" id="PF00665">
    <property type="entry name" value="rve"/>
    <property type="match status" value="1"/>
</dbReference>